<dbReference type="OrthoDB" id="7052771at2"/>
<dbReference type="CDD" id="cd00060">
    <property type="entry name" value="FHA"/>
    <property type="match status" value="1"/>
</dbReference>
<dbReference type="KEGG" id="sdf:ACG33_00845"/>
<proteinExistence type="predicted"/>
<reference evidence="2 3" key="1">
    <citation type="submission" date="2015-06" db="EMBL/GenBank/DDBJ databases">
        <title>A Comprehensive Approach to Explore the Metabolic and Phylogenetic Diversity of Bacterial Steroid Degradation in the Environment: Testosterone as an Example.</title>
        <authorList>
            <person name="Yang F.-C."/>
            <person name="Chen Y.-L."/>
            <person name="Yu C.-P."/>
            <person name="Tang S.-L."/>
            <person name="Wang P.-H."/>
            <person name="Ismail W."/>
            <person name="Wang C.-H."/>
            <person name="Yang C.-Y."/>
            <person name="Chiang Y.-R."/>
        </authorList>
    </citation>
    <scope>NUCLEOTIDE SEQUENCE [LARGE SCALE GENOMIC DNA]</scope>
    <source>
        <strain evidence="2 3">DSM 18526</strain>
    </source>
</reference>
<dbReference type="STRING" id="465721.ACG33_00845"/>
<dbReference type="AlphaFoldDB" id="A0A127F7U8"/>
<sequence>MLCLELIDSELILARLRDDVLERLATAPGIALLGDQATLTGESAARCLRLRPLLAHTNYWRTLSTVPLPRPSQLVRTSADLAFVQAETLLGSYAAAAEQLLLAVPAGYSREQLGLLLGVIGATGIQIAGLVDAALAASSLLPAPARALHLDLELHQAILTVLEYVGGERQGLRRSHYEITPHQGVLALQQTWMRFIAEQFVRKTRFDPLHHAESEQRLVDELPRWLALLADQDRIVLAMQSGERSLEIELEKAQFIAAVQPHYVELRRLVQRARIAGLPVELHLSQRIAGLPGLLQHLEDLRDCTIRVLPPGAAALGALQHASAIIRPADALALVYHLPVFRAADIDDDSPDSSAAGDSTPALLRPTHVLFQGRAWRIAEEPLEIGWSPQTSGRALLLSGSPGVSRLHCTVLRRNGAVLIEDHSTYGSYVNEERVVGKTALTVGDRLRLGTPGITLELIQLVNDDGTPQD</sequence>
<dbReference type="SUPFAM" id="SSF49879">
    <property type="entry name" value="SMAD/FHA domain"/>
    <property type="match status" value="1"/>
</dbReference>
<dbReference type="InterPro" id="IPR000253">
    <property type="entry name" value="FHA_dom"/>
</dbReference>
<evidence type="ECO:0000313" key="2">
    <source>
        <dbReference type="EMBL" id="AMN45675.1"/>
    </source>
</evidence>
<accession>A0A127F7U8</accession>
<dbReference type="RefSeq" id="WP_066917937.1">
    <property type="nucleotide sequence ID" value="NZ_CP011971.1"/>
</dbReference>
<dbReference type="Gene3D" id="2.60.200.20">
    <property type="match status" value="1"/>
</dbReference>
<protein>
    <recommendedName>
        <fullName evidence="1">FHA domain-containing protein</fullName>
    </recommendedName>
</protein>
<evidence type="ECO:0000259" key="1">
    <source>
        <dbReference type="PROSITE" id="PS50006"/>
    </source>
</evidence>
<keyword evidence="3" id="KW-1185">Reference proteome</keyword>
<dbReference type="PROSITE" id="PS50006">
    <property type="entry name" value="FHA_DOMAIN"/>
    <property type="match status" value="1"/>
</dbReference>
<dbReference type="EMBL" id="CP011971">
    <property type="protein sequence ID" value="AMN45675.1"/>
    <property type="molecule type" value="Genomic_DNA"/>
</dbReference>
<dbReference type="InterPro" id="IPR008984">
    <property type="entry name" value="SMAD_FHA_dom_sf"/>
</dbReference>
<organism evidence="2 3">
    <name type="scientific">Steroidobacter denitrificans</name>
    <dbReference type="NCBI Taxonomy" id="465721"/>
    <lineage>
        <taxon>Bacteria</taxon>
        <taxon>Pseudomonadati</taxon>
        <taxon>Pseudomonadota</taxon>
        <taxon>Gammaproteobacteria</taxon>
        <taxon>Steroidobacterales</taxon>
        <taxon>Steroidobacteraceae</taxon>
        <taxon>Steroidobacter</taxon>
    </lineage>
</organism>
<dbReference type="Proteomes" id="UP000070250">
    <property type="component" value="Chromosome"/>
</dbReference>
<gene>
    <name evidence="2" type="ORF">ACG33_00845</name>
</gene>
<evidence type="ECO:0000313" key="3">
    <source>
        <dbReference type="Proteomes" id="UP000070250"/>
    </source>
</evidence>
<name>A0A127F7U8_STEDE</name>
<dbReference type="Pfam" id="PF00498">
    <property type="entry name" value="FHA"/>
    <property type="match status" value="1"/>
</dbReference>
<feature type="domain" description="FHA" evidence="1">
    <location>
        <begin position="383"/>
        <end position="435"/>
    </location>
</feature>